<dbReference type="InterPro" id="IPR052158">
    <property type="entry name" value="INH-QAR"/>
</dbReference>
<dbReference type="Proteomes" id="UP000326881">
    <property type="component" value="Chromosome"/>
</dbReference>
<dbReference type="Gene3D" id="1.10.10.60">
    <property type="entry name" value="Homeodomain-like"/>
    <property type="match status" value="1"/>
</dbReference>
<dbReference type="Gene3D" id="3.40.50.880">
    <property type="match status" value="1"/>
</dbReference>
<proteinExistence type="predicted"/>
<dbReference type="GO" id="GO:0003700">
    <property type="term" value="F:DNA-binding transcription factor activity"/>
    <property type="evidence" value="ECO:0007669"/>
    <property type="project" value="InterPro"/>
</dbReference>
<evidence type="ECO:0000256" key="2">
    <source>
        <dbReference type="ARBA" id="ARBA00023163"/>
    </source>
</evidence>
<name>A0A5Q0CAW4_9HYPH</name>
<dbReference type="PROSITE" id="PS01124">
    <property type="entry name" value="HTH_ARAC_FAMILY_2"/>
    <property type="match status" value="1"/>
</dbReference>
<dbReference type="KEGG" id="rgr:FZ934_18000"/>
<protein>
    <submittedName>
        <fullName evidence="4">Helix-turn-helix domain-containing protein</fullName>
    </submittedName>
</protein>
<evidence type="ECO:0000313" key="4">
    <source>
        <dbReference type="EMBL" id="QFY62495.1"/>
    </source>
</evidence>
<evidence type="ECO:0000259" key="3">
    <source>
        <dbReference type="PROSITE" id="PS01124"/>
    </source>
</evidence>
<dbReference type="PANTHER" id="PTHR43130">
    <property type="entry name" value="ARAC-FAMILY TRANSCRIPTIONAL REGULATOR"/>
    <property type="match status" value="1"/>
</dbReference>
<reference evidence="4 5" key="1">
    <citation type="submission" date="2019-08" db="EMBL/GenBank/DDBJ databases">
        <title>Prosopis cineraria nodule microbiome.</title>
        <authorList>
            <person name="Ali R."/>
            <person name="Chaluvadi S.R."/>
            <person name="Wang X."/>
        </authorList>
    </citation>
    <scope>NUCLEOTIDE SEQUENCE [LARGE SCALE GENOMIC DNA]</scope>
    <source>
        <strain evidence="4 5">BG7</strain>
    </source>
</reference>
<accession>A0A5Q0CAW4</accession>
<feature type="domain" description="HTH araC/xylS-type" evidence="3">
    <location>
        <begin position="215"/>
        <end position="313"/>
    </location>
</feature>
<dbReference type="OrthoDB" id="9793422at2"/>
<dbReference type="EMBL" id="CP043498">
    <property type="protein sequence ID" value="QFY62495.1"/>
    <property type="molecule type" value="Genomic_DNA"/>
</dbReference>
<keyword evidence="2" id="KW-0804">Transcription</keyword>
<organism evidence="4 5">
    <name type="scientific">Rhizobium grahamii</name>
    <dbReference type="NCBI Taxonomy" id="1120045"/>
    <lineage>
        <taxon>Bacteria</taxon>
        <taxon>Pseudomonadati</taxon>
        <taxon>Pseudomonadota</taxon>
        <taxon>Alphaproteobacteria</taxon>
        <taxon>Hyphomicrobiales</taxon>
        <taxon>Rhizobiaceae</taxon>
        <taxon>Rhizobium/Agrobacterium group</taxon>
        <taxon>Rhizobium</taxon>
    </lineage>
</organism>
<evidence type="ECO:0000256" key="1">
    <source>
        <dbReference type="ARBA" id="ARBA00023015"/>
    </source>
</evidence>
<dbReference type="CDD" id="cd03137">
    <property type="entry name" value="GATase1_AraC_1"/>
    <property type="match status" value="1"/>
</dbReference>
<dbReference type="InterPro" id="IPR009057">
    <property type="entry name" value="Homeodomain-like_sf"/>
</dbReference>
<dbReference type="GO" id="GO:0043565">
    <property type="term" value="F:sequence-specific DNA binding"/>
    <property type="evidence" value="ECO:0007669"/>
    <property type="project" value="InterPro"/>
</dbReference>
<keyword evidence="5" id="KW-1185">Reference proteome</keyword>
<dbReference type="InterPro" id="IPR029062">
    <property type="entry name" value="Class_I_gatase-like"/>
</dbReference>
<dbReference type="Pfam" id="PF12833">
    <property type="entry name" value="HTH_18"/>
    <property type="match status" value="1"/>
</dbReference>
<dbReference type="SUPFAM" id="SSF52317">
    <property type="entry name" value="Class I glutamine amidotransferase-like"/>
    <property type="match status" value="1"/>
</dbReference>
<dbReference type="AlphaFoldDB" id="A0A5Q0CAW4"/>
<sequence>MIAFAGANLIDIAGPLQAFETAAGLSKGAAVKPGYRLLVVSEYGGLVRTSPGVVMETCALKDLHADEIDTLIVPGGLPYEGAFGLDSLVAWLTENGPAVRRLCSVCTGAFLLGDAGLLDGKRATTHWSRSEELQRRHPAIRLEPDCIFVNDGRLWTSGGVTAGIDLALALIEADLGHRIAAETARQLVVFVTRPGGQNQFSAPLSLQDARSVGFSSLHAWIAENLDADLRVERLAEKAGQSPRTFARLYVSKVGRTPARAVETMRLEAACRALEETRLPLKTIAASVGLGNEQNLRRVMLGQFGIGPSDYRERFSRPA</sequence>
<dbReference type="SMART" id="SM00342">
    <property type="entry name" value="HTH_ARAC"/>
    <property type="match status" value="1"/>
</dbReference>
<evidence type="ECO:0000313" key="5">
    <source>
        <dbReference type="Proteomes" id="UP000326881"/>
    </source>
</evidence>
<dbReference type="PANTHER" id="PTHR43130:SF3">
    <property type="entry name" value="HTH-TYPE TRANSCRIPTIONAL REGULATOR RV1931C"/>
    <property type="match status" value="1"/>
</dbReference>
<gene>
    <name evidence="4" type="ORF">FZ934_18000</name>
</gene>
<dbReference type="InterPro" id="IPR018060">
    <property type="entry name" value="HTH_AraC"/>
</dbReference>
<dbReference type="SUPFAM" id="SSF46689">
    <property type="entry name" value="Homeodomain-like"/>
    <property type="match status" value="2"/>
</dbReference>
<keyword evidence="1" id="KW-0805">Transcription regulation</keyword>
<dbReference type="Pfam" id="PF01965">
    <property type="entry name" value="DJ-1_PfpI"/>
    <property type="match status" value="1"/>
</dbReference>
<dbReference type="InterPro" id="IPR002818">
    <property type="entry name" value="DJ-1/PfpI"/>
</dbReference>